<dbReference type="Proteomes" id="UP001500326">
    <property type="component" value="Unassembled WGS sequence"/>
</dbReference>
<dbReference type="InterPro" id="IPR003870">
    <property type="entry name" value="DUF222"/>
</dbReference>
<evidence type="ECO:0000313" key="2">
    <source>
        <dbReference type="EMBL" id="GAA1988183.1"/>
    </source>
</evidence>
<evidence type="ECO:0000313" key="3">
    <source>
        <dbReference type="Proteomes" id="UP001500326"/>
    </source>
</evidence>
<accession>A0ABP5E0V5</accession>
<dbReference type="Pfam" id="PF02720">
    <property type="entry name" value="DUF222"/>
    <property type="match status" value="1"/>
</dbReference>
<protein>
    <recommendedName>
        <fullName evidence="1">DUF222 domain-containing protein</fullName>
    </recommendedName>
</protein>
<organism evidence="2 3">
    <name type="scientific">Microbacterium pumilum</name>
    <dbReference type="NCBI Taxonomy" id="344165"/>
    <lineage>
        <taxon>Bacteria</taxon>
        <taxon>Bacillati</taxon>
        <taxon>Actinomycetota</taxon>
        <taxon>Actinomycetes</taxon>
        <taxon>Micrococcales</taxon>
        <taxon>Microbacteriaceae</taxon>
        <taxon>Microbacterium</taxon>
    </lineage>
</organism>
<dbReference type="RefSeq" id="WP_344062288.1">
    <property type="nucleotide sequence ID" value="NZ_BAAAOH010000001.1"/>
</dbReference>
<name>A0ABP5E0V5_9MICO</name>
<keyword evidence="3" id="KW-1185">Reference proteome</keyword>
<dbReference type="EMBL" id="BAAAOH010000001">
    <property type="protein sequence ID" value="GAA1988183.1"/>
    <property type="molecule type" value="Genomic_DNA"/>
</dbReference>
<gene>
    <name evidence="2" type="ORF">GCM10009777_23790</name>
</gene>
<reference evidence="3" key="1">
    <citation type="journal article" date="2019" name="Int. J. Syst. Evol. Microbiol.">
        <title>The Global Catalogue of Microorganisms (GCM) 10K type strain sequencing project: providing services to taxonomists for standard genome sequencing and annotation.</title>
        <authorList>
            <consortium name="The Broad Institute Genomics Platform"/>
            <consortium name="The Broad Institute Genome Sequencing Center for Infectious Disease"/>
            <person name="Wu L."/>
            <person name="Ma J."/>
        </authorList>
    </citation>
    <scope>NUCLEOTIDE SEQUENCE [LARGE SCALE GENOMIC DNA]</scope>
    <source>
        <strain evidence="3">JCM 14902</strain>
    </source>
</reference>
<proteinExistence type="predicted"/>
<dbReference type="CDD" id="cd00085">
    <property type="entry name" value="HNHc"/>
    <property type="match status" value="1"/>
</dbReference>
<evidence type="ECO:0000259" key="1">
    <source>
        <dbReference type="Pfam" id="PF02720"/>
    </source>
</evidence>
<dbReference type="InterPro" id="IPR003615">
    <property type="entry name" value="HNH_nuc"/>
</dbReference>
<comment type="caution">
    <text evidence="2">The sequence shown here is derived from an EMBL/GenBank/DDBJ whole genome shotgun (WGS) entry which is preliminary data.</text>
</comment>
<feature type="domain" description="DUF222" evidence="1">
    <location>
        <begin position="76"/>
        <end position="398"/>
    </location>
</feature>
<sequence>MSIIERITEAGDRMASRFVTVDEVAELETFDDEAVLALIADATDARKAADVLISAASSIVARRSDRAFGQAGLAQRKGHRTPTALVQHITGQSRGHVFRSVQTGEDLRDAAARRSPVPASSAGAAVVADAWHKSLTDALTDGALTNAQYDAIRRSLGEPPVDRYQDVDPASLQAAWYRAATMLIDEAAVSAIEDLRAAARTARDRLDPIGVSLRFDERYENRSFRVWIDETGQHNARLRFDDEAGAWVQTVLSAAMRRRRGPRFVPASGALEDAAPDVACPAEVGIEDERSKEQIQYDSLIAILRTGAAADPDQAFGDRQPGIRIVSTVGPGGEAATVGANAYLEDGGQALPASIVEKYLCDAGWVDITVDSSGNPLDVGREKRLFTAKQRTALRIRDGGCLWPGCPEPPSHCEAHHSEHWAEHRGRTDVDLGVMLCMFHHLRLHNQGWKITRRDGSFWLHPPPNERGGTGGPLIRLITKAPGRFAAA</sequence>